<reference evidence="5 6" key="1">
    <citation type="submission" date="2021-03" db="EMBL/GenBank/DDBJ databases">
        <title>Genomic Encyclopedia of Type Strains, Phase IV (KMG-IV): sequencing the most valuable type-strain genomes for metagenomic binning, comparative biology and taxonomic classification.</title>
        <authorList>
            <person name="Goeker M."/>
        </authorList>
    </citation>
    <scope>NUCLEOTIDE SEQUENCE [LARGE SCALE GENOMIC DNA]</scope>
    <source>
        <strain evidence="5 6">DSM 25790</strain>
    </source>
</reference>
<keyword evidence="1" id="KW-0805">Transcription regulation</keyword>
<evidence type="ECO:0000313" key="6">
    <source>
        <dbReference type="Proteomes" id="UP001519294"/>
    </source>
</evidence>
<protein>
    <submittedName>
        <fullName evidence="5">DNA-binding GntR family transcriptional regulator</fullName>
    </submittedName>
</protein>
<dbReference type="RefSeq" id="WP_029268810.1">
    <property type="nucleotide sequence ID" value="NZ_JAGIKX010000053.1"/>
</dbReference>
<dbReference type="SMART" id="SM00345">
    <property type="entry name" value="HTH_GNTR"/>
    <property type="match status" value="1"/>
</dbReference>
<keyword evidence="6" id="KW-1185">Reference proteome</keyword>
<name>A0ABS4SDM6_9BACI</name>
<gene>
    <name evidence="5" type="ORF">J2Z81_003092</name>
</gene>
<evidence type="ECO:0000313" key="5">
    <source>
        <dbReference type="EMBL" id="MBP2259100.1"/>
    </source>
</evidence>
<dbReference type="SUPFAM" id="SSF48008">
    <property type="entry name" value="GntR ligand-binding domain-like"/>
    <property type="match status" value="1"/>
</dbReference>
<dbReference type="InterPro" id="IPR036388">
    <property type="entry name" value="WH-like_DNA-bd_sf"/>
</dbReference>
<dbReference type="InterPro" id="IPR008920">
    <property type="entry name" value="TF_FadR/GntR_C"/>
</dbReference>
<dbReference type="Proteomes" id="UP001519294">
    <property type="component" value="Unassembled WGS sequence"/>
</dbReference>
<dbReference type="Gene3D" id="1.20.120.530">
    <property type="entry name" value="GntR ligand-binding domain-like"/>
    <property type="match status" value="1"/>
</dbReference>
<evidence type="ECO:0000256" key="3">
    <source>
        <dbReference type="ARBA" id="ARBA00023163"/>
    </source>
</evidence>
<dbReference type="SMART" id="SM00895">
    <property type="entry name" value="FCD"/>
    <property type="match status" value="1"/>
</dbReference>
<dbReference type="GO" id="GO:0003677">
    <property type="term" value="F:DNA binding"/>
    <property type="evidence" value="ECO:0007669"/>
    <property type="project" value="UniProtKB-KW"/>
</dbReference>
<dbReference type="Gene3D" id="1.10.10.10">
    <property type="entry name" value="Winged helix-like DNA-binding domain superfamily/Winged helix DNA-binding domain"/>
    <property type="match status" value="1"/>
</dbReference>
<dbReference type="Pfam" id="PF00392">
    <property type="entry name" value="GntR"/>
    <property type="match status" value="1"/>
</dbReference>
<keyword evidence="3" id="KW-0804">Transcription</keyword>
<dbReference type="InterPro" id="IPR011711">
    <property type="entry name" value="GntR_C"/>
</dbReference>
<evidence type="ECO:0000259" key="4">
    <source>
        <dbReference type="PROSITE" id="PS50949"/>
    </source>
</evidence>
<dbReference type="PANTHER" id="PTHR43537">
    <property type="entry name" value="TRANSCRIPTIONAL REGULATOR, GNTR FAMILY"/>
    <property type="match status" value="1"/>
</dbReference>
<dbReference type="InterPro" id="IPR036390">
    <property type="entry name" value="WH_DNA-bd_sf"/>
</dbReference>
<keyword evidence="2 5" id="KW-0238">DNA-binding</keyword>
<dbReference type="Pfam" id="PF07729">
    <property type="entry name" value="FCD"/>
    <property type="match status" value="1"/>
</dbReference>
<comment type="caution">
    <text evidence="5">The sequence shown here is derived from an EMBL/GenBank/DDBJ whole genome shotgun (WGS) entry which is preliminary data.</text>
</comment>
<feature type="domain" description="HTH gntR-type" evidence="4">
    <location>
        <begin position="8"/>
        <end position="79"/>
    </location>
</feature>
<evidence type="ECO:0000256" key="1">
    <source>
        <dbReference type="ARBA" id="ARBA00023015"/>
    </source>
</evidence>
<dbReference type="CDD" id="cd07377">
    <property type="entry name" value="WHTH_GntR"/>
    <property type="match status" value="1"/>
</dbReference>
<dbReference type="SUPFAM" id="SSF46785">
    <property type="entry name" value="Winged helix' DNA-binding domain"/>
    <property type="match status" value="1"/>
</dbReference>
<accession>A0ABS4SDM6</accession>
<dbReference type="EMBL" id="JAGIKX010000053">
    <property type="protein sequence ID" value="MBP2259100.1"/>
    <property type="molecule type" value="Genomic_DNA"/>
</dbReference>
<sequence length="212" mass="24382">MSGIVKPESLHLQAYHIIKKSIMDGEFKPSERVVESKIATKLGISRGPVREAIRMLIQDGLLNYNDGFVRVYQPHVQDVIDLFECRESLETLAIQLAIKNISEAEKEQLAVNLKETKEVPDHGVELGQLDQQFHTIIIGASKNRQLIELMDTIKTKIHYMRKSMVGGDFYPEFIEEHEHLYELIREKKEEKAVKFMHAHIKRALDGVLMHIG</sequence>
<proteinExistence type="predicted"/>
<dbReference type="InterPro" id="IPR000524">
    <property type="entry name" value="Tscrpt_reg_HTH_GntR"/>
</dbReference>
<organism evidence="5 6">
    <name type="scientific">Virgibacillus alimentarius</name>
    <dbReference type="NCBI Taxonomy" id="698769"/>
    <lineage>
        <taxon>Bacteria</taxon>
        <taxon>Bacillati</taxon>
        <taxon>Bacillota</taxon>
        <taxon>Bacilli</taxon>
        <taxon>Bacillales</taxon>
        <taxon>Bacillaceae</taxon>
        <taxon>Virgibacillus</taxon>
    </lineage>
</organism>
<dbReference type="PROSITE" id="PS50949">
    <property type="entry name" value="HTH_GNTR"/>
    <property type="match status" value="1"/>
</dbReference>
<evidence type="ECO:0000256" key="2">
    <source>
        <dbReference type="ARBA" id="ARBA00023125"/>
    </source>
</evidence>
<dbReference type="PANTHER" id="PTHR43537:SF5">
    <property type="entry name" value="UXU OPERON TRANSCRIPTIONAL REGULATOR"/>
    <property type="match status" value="1"/>
</dbReference>